<evidence type="ECO:0000313" key="2">
    <source>
        <dbReference type="Proteomes" id="UP001549145"/>
    </source>
</evidence>
<protein>
    <submittedName>
        <fullName evidence="1">Uncharacterized protein</fullName>
    </submittedName>
</protein>
<dbReference type="Proteomes" id="UP001549145">
    <property type="component" value="Unassembled WGS sequence"/>
</dbReference>
<sequence>MPMNRLAETEACLARTDSVWRSEMTRRFGPDGVLEFGYRAEGRGEDGTPIRRAFEARRQAVALWRHERRTGS</sequence>
<organism evidence="1 2">
    <name type="scientific">Methylobacterium goesingense</name>
    <dbReference type="NCBI Taxonomy" id="243690"/>
    <lineage>
        <taxon>Bacteria</taxon>
        <taxon>Pseudomonadati</taxon>
        <taxon>Pseudomonadota</taxon>
        <taxon>Alphaproteobacteria</taxon>
        <taxon>Hyphomicrobiales</taxon>
        <taxon>Methylobacteriaceae</taxon>
        <taxon>Methylobacterium</taxon>
    </lineage>
</organism>
<keyword evidence="2" id="KW-1185">Reference proteome</keyword>
<gene>
    <name evidence="1" type="ORF">ABID43_002929</name>
</gene>
<dbReference type="EMBL" id="JBEPMM010000008">
    <property type="protein sequence ID" value="MET3693379.1"/>
    <property type="molecule type" value="Genomic_DNA"/>
</dbReference>
<dbReference type="RefSeq" id="WP_354465706.1">
    <property type="nucleotide sequence ID" value="NZ_JBEPMM010000008.1"/>
</dbReference>
<reference evidence="1 2" key="1">
    <citation type="submission" date="2024-06" db="EMBL/GenBank/DDBJ databases">
        <title>Genomic Encyclopedia of Type Strains, Phase IV (KMG-IV): sequencing the most valuable type-strain genomes for metagenomic binning, comparative biology and taxonomic classification.</title>
        <authorList>
            <person name="Goeker M."/>
        </authorList>
    </citation>
    <scope>NUCLEOTIDE SEQUENCE [LARGE SCALE GENOMIC DNA]</scope>
    <source>
        <strain evidence="1 2">DSM 21331</strain>
    </source>
</reference>
<evidence type="ECO:0000313" key="1">
    <source>
        <dbReference type="EMBL" id="MET3693379.1"/>
    </source>
</evidence>
<proteinExistence type="predicted"/>
<comment type="caution">
    <text evidence="1">The sequence shown here is derived from an EMBL/GenBank/DDBJ whole genome shotgun (WGS) entry which is preliminary data.</text>
</comment>
<accession>A0ABV2L6B3</accession>
<name>A0ABV2L6B3_9HYPH</name>